<feature type="transmembrane region" description="Helical" evidence="1">
    <location>
        <begin position="72"/>
        <end position="93"/>
    </location>
</feature>
<feature type="transmembrane region" description="Helical" evidence="1">
    <location>
        <begin position="121"/>
        <end position="140"/>
    </location>
</feature>
<dbReference type="RefSeq" id="WP_293884857.1">
    <property type="nucleotide sequence ID" value="NZ_JAUTBA010000001.1"/>
</dbReference>
<gene>
    <name evidence="2" type="ORF">QE382_001582</name>
</gene>
<evidence type="ECO:0000313" key="2">
    <source>
        <dbReference type="EMBL" id="MDQ1149598.1"/>
    </source>
</evidence>
<keyword evidence="1" id="KW-1133">Transmembrane helix</keyword>
<comment type="caution">
    <text evidence="2">The sequence shown here is derived from an EMBL/GenBank/DDBJ whole genome shotgun (WGS) entry which is preliminary data.</text>
</comment>
<keyword evidence="1" id="KW-0472">Membrane</keyword>
<dbReference type="Proteomes" id="UP001244640">
    <property type="component" value="Unassembled WGS sequence"/>
</dbReference>
<protein>
    <recommendedName>
        <fullName evidence="4">DUF3667 domain-containing protein</fullName>
    </recommendedName>
</protein>
<feature type="transmembrane region" description="Helical" evidence="1">
    <location>
        <begin position="147"/>
        <end position="167"/>
    </location>
</feature>
<dbReference type="Pfam" id="PF12412">
    <property type="entry name" value="DUF3667"/>
    <property type="match status" value="1"/>
</dbReference>
<keyword evidence="3" id="KW-1185">Reference proteome</keyword>
<sequence>MNCKNCGTTIASKFCPDCGQPAVLKRIDAHYITHEIEHVLHFERGILYTIKELIITPGQNVKKYISENRSRLVKPIIFIIVTSLIYSIITHFFHLEDKYVHYNEAKPSTTGVLFAWVQGHYGYANLIMGVFIAAWIQLFFKKYNYNFFEILILLCFVMGMGMLIYAVFSILQGVTHMRIANVGGIVGIVYCSWAIGQFFDAKKAGNYFKALAAYVLGLITFSVMVLLLGLTIDYMIG</sequence>
<feature type="transmembrane region" description="Helical" evidence="1">
    <location>
        <begin position="211"/>
        <end position="232"/>
    </location>
</feature>
<evidence type="ECO:0008006" key="4">
    <source>
        <dbReference type="Google" id="ProtNLM"/>
    </source>
</evidence>
<name>A0ABU0U3R8_9SPHI</name>
<accession>A0ABU0U3R8</accession>
<reference evidence="2 3" key="1">
    <citation type="submission" date="2023-07" db="EMBL/GenBank/DDBJ databases">
        <title>Functional and genomic diversity of the sorghum phyllosphere microbiome.</title>
        <authorList>
            <person name="Shade A."/>
        </authorList>
    </citation>
    <scope>NUCLEOTIDE SEQUENCE [LARGE SCALE GENOMIC DNA]</scope>
    <source>
        <strain evidence="2 3">SORGH_AS_0892</strain>
    </source>
</reference>
<dbReference type="EMBL" id="JAUTBA010000001">
    <property type="protein sequence ID" value="MDQ1149598.1"/>
    <property type="molecule type" value="Genomic_DNA"/>
</dbReference>
<organism evidence="2 3">
    <name type="scientific">Sphingobacterium zeae</name>
    <dbReference type="NCBI Taxonomy" id="1776859"/>
    <lineage>
        <taxon>Bacteria</taxon>
        <taxon>Pseudomonadati</taxon>
        <taxon>Bacteroidota</taxon>
        <taxon>Sphingobacteriia</taxon>
        <taxon>Sphingobacteriales</taxon>
        <taxon>Sphingobacteriaceae</taxon>
        <taxon>Sphingobacterium</taxon>
    </lineage>
</organism>
<evidence type="ECO:0000313" key="3">
    <source>
        <dbReference type="Proteomes" id="UP001244640"/>
    </source>
</evidence>
<keyword evidence="1" id="KW-0812">Transmembrane</keyword>
<feature type="transmembrane region" description="Helical" evidence="1">
    <location>
        <begin position="179"/>
        <end position="199"/>
    </location>
</feature>
<dbReference type="InterPro" id="IPR022134">
    <property type="entry name" value="DUF3667"/>
</dbReference>
<evidence type="ECO:0000256" key="1">
    <source>
        <dbReference type="SAM" id="Phobius"/>
    </source>
</evidence>
<proteinExistence type="predicted"/>